<name>A0A8H8SXI7_9AGAM</name>
<dbReference type="Gene3D" id="2.60.40.640">
    <property type="match status" value="1"/>
</dbReference>
<dbReference type="KEGG" id="rsx:RhiXN_09768"/>
<sequence length="1025" mass="114025">MEYSISHMPVRREPPMPLGNTVNYFSVSAATPPGATHSSGISLRIKFDNSHSDTPFRSNQLINGQVIINSTKSFQIPSLSLRVYFESRTLYWSLEAQGTENKFGQTISGIKNPIALNYDNVIRHEVHRGVIPMSSITLSRSSQIELEAGQNIFLPFSFIIPGKMVITEHSENPYAPRDLCAVERCPPSTLRDSRFGSVQWVAEAIIDLVPSPTPKQDADTLLRQSTDDQVVARVAFPFVPSPEDINPLRNEPFFGQDPEKDLFGSRRLSDEELESEKKAAMGQMKARGGKWEVYVKAIPIGKSNLWSELYTPEGAIISTDSLKLPIVLFLKHTGVQSSLKSLFRSTKPKPVHLRRALVTLLRVTSTRGGKEIRPHVENTVVRQQEFLFDSQSGSSMSAGLAIFHEDREPVEVDLTLDLQSEVSSGNHSSIPVKLLTPSFRTPNFQHEFLVTVLISFGEDEVERFPARFAVQVVPPTDVDENQLPSFEYAVGSDMLPPPFDESMISPQFTNYTTVLMDAFIALGGDNGYTPLRVGPIQPLGSGANYFPVSAATPIALDAETHPSGYAIRIKLENTHPDLPFRTSEQINGQLKTYSKLGMKQLTASRLSLRVYFESRTLFMGLRPKQSGALNQRMQNMKSAAAQDYDNVMGYEVHRGVIPSENLILSWDPKAQLDAVLEPGNGHSEVSIPFSFTIPQKMAITEFNKYSGAPRNLCPVRRHPPPTLRDSPVGSIQWIVEAVMDLAPNVQREQDEIMFLKPTDQRVLTRFVFPVIPAPKDVTPLRQEPFFGTDMENQLFGSQRLRGEGAGTKKVLEAKGGKWEAYVKEIAVLEKYHVRSETYVNSGSQFSTNAPVFPLVLFLKHIGTRASALPSFLRSSKPKTMHLTHATIAVRCTTSTRGGKEVVAHVRNVVIRRHELRFDADSGSSKPGIAIPSGDAAPLEIDLTFDVQSQEEMNLSATKQFSVPARNLTPSFRTPNIEHEYHIMVYLKFAGDEVQRIATQFPVQVVPGSIENQLPPYQDVAPEYSG</sequence>
<dbReference type="GO" id="GO:0005737">
    <property type="term" value="C:cytoplasm"/>
    <property type="evidence" value="ECO:0007669"/>
    <property type="project" value="TreeGrafter"/>
</dbReference>
<evidence type="ECO:0000313" key="1">
    <source>
        <dbReference type="EMBL" id="QRW22181.1"/>
    </source>
</evidence>
<organism evidence="1 2">
    <name type="scientific">Rhizoctonia solani</name>
    <dbReference type="NCBI Taxonomy" id="456999"/>
    <lineage>
        <taxon>Eukaryota</taxon>
        <taxon>Fungi</taxon>
        <taxon>Dikarya</taxon>
        <taxon>Basidiomycota</taxon>
        <taxon>Agaricomycotina</taxon>
        <taxon>Agaricomycetes</taxon>
        <taxon>Cantharellales</taxon>
        <taxon>Ceratobasidiaceae</taxon>
        <taxon>Rhizoctonia</taxon>
    </lineage>
</organism>
<evidence type="ECO:0000313" key="2">
    <source>
        <dbReference type="Proteomes" id="UP000650533"/>
    </source>
</evidence>
<protein>
    <submittedName>
        <fullName evidence="1">Uncharacterized protein</fullName>
    </submittedName>
</protein>
<dbReference type="PANTHER" id="PTHR11188:SF17">
    <property type="entry name" value="FI21816P1"/>
    <property type="match status" value="1"/>
</dbReference>
<dbReference type="PANTHER" id="PTHR11188">
    <property type="entry name" value="ARRESTIN DOMAIN CONTAINING PROTEIN"/>
    <property type="match status" value="1"/>
</dbReference>
<accession>A0A8H8SXI7</accession>
<dbReference type="EMBL" id="CP059665">
    <property type="protein sequence ID" value="QRW22181.1"/>
    <property type="molecule type" value="Genomic_DNA"/>
</dbReference>
<gene>
    <name evidence="1" type="ORF">RhiXN_09768</name>
</gene>
<dbReference type="RefSeq" id="XP_043182418.1">
    <property type="nucleotide sequence ID" value="XM_043329584.1"/>
</dbReference>
<dbReference type="GeneID" id="67032047"/>
<dbReference type="InterPro" id="IPR014752">
    <property type="entry name" value="Arrestin-like_C"/>
</dbReference>
<dbReference type="GO" id="GO:0015031">
    <property type="term" value="P:protein transport"/>
    <property type="evidence" value="ECO:0007669"/>
    <property type="project" value="TreeGrafter"/>
</dbReference>
<dbReference type="Proteomes" id="UP000650533">
    <property type="component" value="Chromosome 8"/>
</dbReference>
<proteinExistence type="predicted"/>
<dbReference type="AlphaFoldDB" id="A0A8H8SXI7"/>
<dbReference type="InterPro" id="IPR050357">
    <property type="entry name" value="Arrestin_domain-protein"/>
</dbReference>
<reference evidence="1" key="1">
    <citation type="submission" date="2020-05" db="EMBL/GenBank/DDBJ databases">
        <title>Evolutionary and genomic comparisons of hybrid uninucleate and nonhybrid Rhizoctonia fungi.</title>
        <authorList>
            <person name="Li C."/>
            <person name="Chen X."/>
        </authorList>
    </citation>
    <scope>NUCLEOTIDE SEQUENCE</scope>
    <source>
        <strain evidence="1">AG-1 IA</strain>
    </source>
</reference>